<dbReference type="Proteomes" id="UP000245506">
    <property type="component" value="Unassembled WGS sequence"/>
</dbReference>
<dbReference type="SUPFAM" id="SSF103481">
    <property type="entry name" value="Multidrug resistance efflux transporter EmrE"/>
    <property type="match status" value="2"/>
</dbReference>
<feature type="transmembrane region" description="Helical" evidence="1">
    <location>
        <begin position="151"/>
        <end position="169"/>
    </location>
</feature>
<name>A0A317C4D8_9GAMM</name>
<reference evidence="2 3" key="1">
    <citation type="submission" date="2018-05" db="EMBL/GenBank/DDBJ databases">
        <title>Leucothrix arctica sp. nov., isolated from Arctic seawater.</title>
        <authorList>
            <person name="Choi A."/>
            <person name="Baek K."/>
        </authorList>
    </citation>
    <scope>NUCLEOTIDE SEQUENCE [LARGE SCALE GENOMIC DNA]</scope>
    <source>
        <strain evidence="2 3">IMCC9719</strain>
    </source>
</reference>
<dbReference type="AlphaFoldDB" id="A0A317C4D8"/>
<feature type="transmembrane region" description="Helical" evidence="1">
    <location>
        <begin position="184"/>
        <end position="205"/>
    </location>
</feature>
<dbReference type="InterPro" id="IPR037185">
    <property type="entry name" value="EmrE-like"/>
</dbReference>
<dbReference type="OrthoDB" id="6707471at2"/>
<gene>
    <name evidence="2" type="ORF">DKT75_17620</name>
</gene>
<proteinExistence type="predicted"/>
<feature type="transmembrane region" description="Helical" evidence="1">
    <location>
        <begin position="275"/>
        <end position="291"/>
    </location>
</feature>
<protein>
    <submittedName>
        <fullName evidence="2">Multidrug transporter</fullName>
    </submittedName>
</protein>
<evidence type="ECO:0000256" key="1">
    <source>
        <dbReference type="SAM" id="Phobius"/>
    </source>
</evidence>
<keyword evidence="1" id="KW-1133">Transmembrane helix</keyword>
<evidence type="ECO:0000313" key="2">
    <source>
        <dbReference type="EMBL" id="PWQ93448.1"/>
    </source>
</evidence>
<feature type="transmembrane region" description="Helical" evidence="1">
    <location>
        <begin position="251"/>
        <end position="268"/>
    </location>
</feature>
<dbReference type="EMBL" id="QGKL01000042">
    <property type="protein sequence ID" value="PWQ93448.1"/>
    <property type="molecule type" value="Genomic_DNA"/>
</dbReference>
<keyword evidence="3" id="KW-1185">Reference proteome</keyword>
<keyword evidence="1" id="KW-0472">Membrane</keyword>
<comment type="caution">
    <text evidence="2">The sequence shown here is derived from an EMBL/GenBank/DDBJ whole genome shotgun (WGS) entry which is preliminary data.</text>
</comment>
<feature type="transmembrane region" description="Helical" evidence="1">
    <location>
        <begin position="221"/>
        <end position="239"/>
    </location>
</feature>
<keyword evidence="1" id="KW-0812">Transmembrane</keyword>
<evidence type="ECO:0000313" key="3">
    <source>
        <dbReference type="Proteomes" id="UP000245506"/>
    </source>
</evidence>
<feature type="transmembrane region" description="Helical" evidence="1">
    <location>
        <begin position="109"/>
        <end position="139"/>
    </location>
</feature>
<accession>A0A317C4D8</accession>
<feature type="transmembrane region" description="Helical" evidence="1">
    <location>
        <begin position="67"/>
        <end position="89"/>
    </location>
</feature>
<sequence length="292" mass="32452">MSWILFTCFAAFCQAWRNALQSKLSKQLNVLGVTLARFLWASPLALVYLIGLYQWQPAEIPHFAAKSYFFIGSAAVMQIVATALMVVLFKQKNFAVGAGLAKCEAPVAALLGVMFFSTTLTYLGWIGVAIGAIAIMILSSPDKIKDISLKTIMIGLACSSAFALTSLWVREASLSLNIPFPHSAAWVLFLVITLQTLMLVVYLFIRDRQTLKHMVTSHKMMVMWTSLMSFLGSLGWFSAMSLQTVPYVKTLGQIEIFFMILISTYWLKEQTRKKDMLALVLVGIAAVLVMVH</sequence>
<organism evidence="2 3">
    <name type="scientific">Leucothrix arctica</name>
    <dbReference type="NCBI Taxonomy" id="1481894"/>
    <lineage>
        <taxon>Bacteria</taxon>
        <taxon>Pseudomonadati</taxon>
        <taxon>Pseudomonadota</taxon>
        <taxon>Gammaproteobacteria</taxon>
        <taxon>Thiotrichales</taxon>
        <taxon>Thiotrichaceae</taxon>
        <taxon>Leucothrix</taxon>
    </lineage>
</organism>
<dbReference type="RefSeq" id="WP_109825242.1">
    <property type="nucleotide sequence ID" value="NZ_QGKL01000042.1"/>
</dbReference>
<feature type="transmembrane region" description="Helical" evidence="1">
    <location>
        <begin position="37"/>
        <end position="55"/>
    </location>
</feature>